<keyword evidence="5" id="KW-1185">Reference proteome</keyword>
<feature type="transmembrane region" description="Helical" evidence="2">
    <location>
        <begin position="493"/>
        <end position="510"/>
    </location>
</feature>
<protein>
    <recommendedName>
        <fullName evidence="3">YhaN AAA domain-containing protein</fullName>
    </recommendedName>
</protein>
<keyword evidence="2" id="KW-1133">Transmembrane helix</keyword>
<dbReference type="SUPFAM" id="SSF52540">
    <property type="entry name" value="P-loop containing nucleoside triphosphate hydrolases"/>
    <property type="match status" value="1"/>
</dbReference>
<keyword evidence="2" id="KW-0472">Membrane</keyword>
<dbReference type="Gene3D" id="3.40.50.300">
    <property type="entry name" value="P-loop containing nucleotide triphosphate hydrolases"/>
    <property type="match status" value="2"/>
</dbReference>
<feature type="coiled-coil region" evidence="1">
    <location>
        <begin position="206"/>
        <end position="244"/>
    </location>
</feature>
<dbReference type="EMBL" id="RBZO01000001">
    <property type="protein sequence ID" value="RKQ18795.1"/>
    <property type="molecule type" value="Genomic_DNA"/>
</dbReference>
<evidence type="ECO:0000256" key="2">
    <source>
        <dbReference type="SAM" id="Phobius"/>
    </source>
</evidence>
<comment type="caution">
    <text evidence="4">The sequence shown here is derived from an EMBL/GenBank/DDBJ whole genome shotgun (WGS) entry which is preliminary data.</text>
</comment>
<dbReference type="AlphaFoldDB" id="A0A494Z876"/>
<evidence type="ECO:0000256" key="1">
    <source>
        <dbReference type="SAM" id="Coils"/>
    </source>
</evidence>
<dbReference type="Proteomes" id="UP000281813">
    <property type="component" value="Unassembled WGS sequence"/>
</dbReference>
<feature type="domain" description="YhaN AAA" evidence="3">
    <location>
        <begin position="1"/>
        <end position="204"/>
    </location>
</feature>
<keyword evidence="2" id="KW-0812">Transmembrane</keyword>
<name>A0A494Z876_9BACI</name>
<dbReference type="OrthoDB" id="9764467at2"/>
<keyword evidence="1" id="KW-0175">Coiled coil</keyword>
<organism evidence="4 5">
    <name type="scientific">Oceanobacillus bengalensis</name>
    <dbReference type="NCBI Taxonomy" id="1435466"/>
    <lineage>
        <taxon>Bacteria</taxon>
        <taxon>Bacillati</taxon>
        <taxon>Bacillota</taxon>
        <taxon>Bacilli</taxon>
        <taxon>Bacillales</taxon>
        <taxon>Bacillaceae</taxon>
        <taxon>Oceanobacillus</taxon>
    </lineage>
</organism>
<feature type="coiled-coil region" evidence="1">
    <location>
        <begin position="616"/>
        <end position="646"/>
    </location>
</feature>
<accession>A0A494Z876</accession>
<dbReference type="RefSeq" id="WP_121127876.1">
    <property type="nucleotide sequence ID" value="NZ_JBHUFK010000020.1"/>
</dbReference>
<dbReference type="PANTHER" id="PTHR41259:SF1">
    <property type="entry name" value="DOUBLE-STRAND BREAK REPAIR RAD50 ATPASE, PUTATIVE-RELATED"/>
    <property type="match status" value="1"/>
</dbReference>
<evidence type="ECO:0000313" key="4">
    <source>
        <dbReference type="EMBL" id="RKQ18795.1"/>
    </source>
</evidence>
<dbReference type="PANTHER" id="PTHR41259">
    <property type="entry name" value="DOUBLE-STRAND BREAK REPAIR RAD50 ATPASE, PUTATIVE-RELATED"/>
    <property type="match status" value="1"/>
</dbReference>
<sequence length="988" mass="115729">MRLINATIFGFGKWVDYTIDFKQHSSLCIYGENESGKSTIQNFILFMLFGLPPKQRSFYRPKTSGRMGGRLTLNDIDHGEFTIERFDEVRNGAAVCYTVTGEEFDEEWLKERLKGMTLQTYQSIFSFSQADLNGIKKMTEEELGEVLLGISLSGSTKIYSLEKQLDLGLGELFKPYGKKPSINQQIENMDALYTSLRQYKANEATYSEKRNKKENIIAKIKQLKVELEEEKRKQKELEKLLQALPVINDYHYYSSRIGTYKEDMDFPESGISRLENINQTLLPLQSELTVLKDNEQKLENKLVTIQEEIIPSNIQEEAQILYKLKEKYQEDNKEWQKVKNTISKLTTQIETELNRLNIGINHDALDTMQFPFHIEKTWNELKNNNENIKAEVGKWLQEERQLKQERNYLLNQIEELEDDVLSEEQLKALNSKIAEHNGSSLLEKLKIASNKKVSDWKLDKKKKEKHIKNFFFLSIVLSILAGVGMLLTNQTWLIQVSIAFLIIGIGRWFLGMRAINDMEKLISNEKTPIQTTQITDDERAEAERLISLHNKKWSEIEHVTEQLKTNEIIRFNLLEKKKTHVEKDQQLKEQIRVQHEQYPFLKQVGISYWPELFHAMKQVLRLVNEKRQAINELEQLQIRINEYQFKISSFFKENKWDVAFSFEQQFNKLEGFLAHADKTQRQVEHFKGLVKENMIEQDELAQKICVVENEKKELFKMAHVDTEEGYYQKAKLHKEKLEMVHAREKTIARLEKVYPQGSWMKYMNNQIDEQTIAIDLEKEQERIETLEGKLSSSREELAMTSASLSTMESSDDYSKTMHQFEMKTEQINKQAKEWAILKTAKDILAETKRSYRERHLSNVMEKTSSYFTQLTGGKYIRIFAPNEKNSFQVEGINGIRYAVSELSQGTVEQLYISLRLAISETVSEKHRVPFIIDDAFVNFDSVRTKRIMKMMNEIAKKQQVIIFTCKKEMLDNSEAIEILMLENPIRIN</sequence>
<dbReference type="InterPro" id="IPR027417">
    <property type="entry name" value="P-loop_NTPase"/>
</dbReference>
<reference evidence="4 5" key="1">
    <citation type="journal article" date="2015" name="Antonie Van Leeuwenhoek">
        <title>Oceanobacillus bengalensis sp. nov., a bacterium isolated from seawater of the Bay of Bengal.</title>
        <authorList>
            <person name="Yongchang O."/>
            <person name="Xiang W."/>
            <person name="Wang G."/>
        </authorList>
    </citation>
    <scope>NUCLEOTIDE SEQUENCE [LARGE SCALE GENOMIC DNA]</scope>
    <source>
        <strain evidence="4 5">MCCC 1K00260</strain>
    </source>
</reference>
<evidence type="ECO:0000259" key="3">
    <source>
        <dbReference type="Pfam" id="PF13514"/>
    </source>
</evidence>
<dbReference type="Pfam" id="PF13514">
    <property type="entry name" value="AAA_27"/>
    <property type="match status" value="1"/>
</dbReference>
<evidence type="ECO:0000313" key="5">
    <source>
        <dbReference type="Proteomes" id="UP000281813"/>
    </source>
</evidence>
<gene>
    <name evidence="4" type="ORF">D8M05_01415</name>
</gene>
<feature type="transmembrane region" description="Helical" evidence="2">
    <location>
        <begin position="470"/>
        <end position="487"/>
    </location>
</feature>
<proteinExistence type="predicted"/>
<feature type="coiled-coil region" evidence="1">
    <location>
        <begin position="385"/>
        <end position="426"/>
    </location>
</feature>
<dbReference type="InterPro" id="IPR038734">
    <property type="entry name" value="YhaN_AAA"/>
</dbReference>